<dbReference type="OrthoDB" id="7841060at2759"/>
<name>A0A6J2TQ61_DROLE</name>
<dbReference type="AlphaFoldDB" id="A0A6J2TQ61"/>
<dbReference type="RefSeq" id="XP_030377650.1">
    <property type="nucleotide sequence ID" value="XM_030521790.1"/>
</dbReference>
<evidence type="ECO:0000313" key="1">
    <source>
        <dbReference type="Proteomes" id="UP000504634"/>
    </source>
</evidence>
<proteinExistence type="predicted"/>
<keyword evidence="1" id="KW-1185">Reference proteome</keyword>
<dbReference type="Proteomes" id="UP000504634">
    <property type="component" value="Unplaced"/>
</dbReference>
<dbReference type="GeneID" id="115626421"/>
<accession>A0A6J2TQ61</accession>
<reference evidence="2" key="1">
    <citation type="submission" date="2025-08" db="UniProtKB">
        <authorList>
            <consortium name="RefSeq"/>
        </authorList>
    </citation>
    <scope>IDENTIFICATION</scope>
    <source>
        <strain evidence="2">11010-0011.00</strain>
        <tissue evidence="2">Whole body</tissue>
    </source>
</reference>
<evidence type="ECO:0000313" key="2">
    <source>
        <dbReference type="RefSeq" id="XP_030377650.1"/>
    </source>
</evidence>
<protein>
    <submittedName>
        <fullName evidence="2">Uncharacterized protein LOC115626421</fullName>
    </submittedName>
</protein>
<sequence length="215" mass="24318">MECNEPPTAISVVHSLISDLVTEAENSARPVWEASKSSAHKISSCERLFQLLGFAVCPDEDDEGSTATLKVLHMNRQESGASYPEICSHAHDIEHRYHWHSWLAEAIADDNSEDELELYRRSVKTYRENGCQTEQPRLQKRPDGVNTPANRALQAPAPCELTRQTLYFEALSYPAPTIMRRPPLADRFCYMLTDFASALYCSLAIMCCCTPNMFR</sequence>
<organism evidence="1 2">
    <name type="scientific">Drosophila lebanonensis</name>
    <name type="common">Fruit fly</name>
    <name type="synonym">Scaptodrosophila lebanonensis</name>
    <dbReference type="NCBI Taxonomy" id="7225"/>
    <lineage>
        <taxon>Eukaryota</taxon>
        <taxon>Metazoa</taxon>
        <taxon>Ecdysozoa</taxon>
        <taxon>Arthropoda</taxon>
        <taxon>Hexapoda</taxon>
        <taxon>Insecta</taxon>
        <taxon>Pterygota</taxon>
        <taxon>Neoptera</taxon>
        <taxon>Endopterygota</taxon>
        <taxon>Diptera</taxon>
        <taxon>Brachycera</taxon>
        <taxon>Muscomorpha</taxon>
        <taxon>Ephydroidea</taxon>
        <taxon>Drosophilidae</taxon>
        <taxon>Scaptodrosophila</taxon>
    </lineage>
</organism>
<gene>
    <name evidence="2" type="primary">LOC115626421</name>
</gene>